<feature type="domain" description="B box-type" evidence="9">
    <location>
        <begin position="9"/>
        <end position="56"/>
    </location>
</feature>
<dbReference type="GO" id="GO:0008270">
    <property type="term" value="F:zinc ion binding"/>
    <property type="evidence" value="ECO:0007669"/>
    <property type="project" value="UniProtKB-KW"/>
</dbReference>
<proteinExistence type="inferred from homology"/>
<evidence type="ECO:0000256" key="7">
    <source>
        <dbReference type="PROSITE-ProRule" id="PRU00024"/>
    </source>
</evidence>
<evidence type="ECO:0000256" key="5">
    <source>
        <dbReference type="ARBA" id="ARBA00022833"/>
    </source>
</evidence>
<dbReference type="GO" id="GO:0005634">
    <property type="term" value="C:nucleus"/>
    <property type="evidence" value="ECO:0007669"/>
    <property type="project" value="UniProtKB-SubCell"/>
</dbReference>
<dbReference type="Proteomes" id="UP001634007">
    <property type="component" value="Unassembled WGS sequence"/>
</dbReference>
<dbReference type="PANTHER" id="PTHR31319:SF53">
    <property type="entry name" value="ZINC FINGER PROTEIN CONSTANS-LIKE 5"/>
    <property type="match status" value="1"/>
</dbReference>
<dbReference type="InterPro" id="IPR010402">
    <property type="entry name" value="CCT_domain"/>
</dbReference>
<comment type="subcellular location">
    <subcellularLocation>
        <location evidence="1 8">Nucleus</location>
    </subcellularLocation>
</comment>
<dbReference type="InterPro" id="IPR045281">
    <property type="entry name" value="CONSTANS-like"/>
</dbReference>
<name>A0ABD3L0H6_EUCGL</name>
<protein>
    <submittedName>
        <fullName evidence="11">Uncharacterized protein</fullName>
    </submittedName>
</protein>
<evidence type="ECO:0000259" key="9">
    <source>
        <dbReference type="PROSITE" id="PS50119"/>
    </source>
</evidence>
<evidence type="ECO:0000256" key="2">
    <source>
        <dbReference type="ARBA" id="ARBA00010024"/>
    </source>
</evidence>
<comment type="caution">
    <text evidence="11">The sequence shown here is derived from an EMBL/GenBank/DDBJ whole genome shotgun (WGS) entry which is preliminary data.</text>
</comment>
<evidence type="ECO:0000256" key="4">
    <source>
        <dbReference type="ARBA" id="ARBA00022771"/>
    </source>
</evidence>
<evidence type="ECO:0000256" key="1">
    <source>
        <dbReference type="ARBA" id="ARBA00004123"/>
    </source>
</evidence>
<sequence length="381" mass="40488">MGFGGSWSVPAKACDSCKTAAAAVFCRADAAFLCLGCDARVHGAAKLSARHERVWVCEVCEQAPAAVTCKADAAALCVTCDADIHSANPLARRHERVPVEPFLEAAESISRAASAFNFLAVPTKTGSADTCGGGGGGGFGGSCQNEELEEAASWLYTNATGASANKIVEGMDVKVAPGGGGDVFFNDVETFLDFECGNNSMDRFHGSATDSLVPVQTKPAPAPVVHPSSENCFDIDFCRSKLTSFSYLSHSVSSSSLDVGVVPEGNSMSDISYPFVQSMSGNSTDLSITNSAATTTTANQPTPMSGMDREARVLRYREKRKNRKFEKTIRYASRKAYAETRPRIKGRFAKRTEIESEVDNIYGTASAAFMADSRYGVVPTF</sequence>
<dbReference type="InterPro" id="IPR000315">
    <property type="entry name" value="Znf_B-box"/>
</dbReference>
<comment type="similarity">
    <text evidence="2">Belongs to the CONSTANS family.</text>
</comment>
<evidence type="ECO:0000259" key="10">
    <source>
        <dbReference type="PROSITE" id="PS51017"/>
    </source>
</evidence>
<dbReference type="PROSITE" id="PS51017">
    <property type="entry name" value="CCT"/>
    <property type="match status" value="1"/>
</dbReference>
<dbReference type="EMBL" id="JBJKBG010000003">
    <property type="protein sequence ID" value="KAL3744089.1"/>
    <property type="molecule type" value="Genomic_DNA"/>
</dbReference>
<feature type="domain" description="CCT" evidence="10">
    <location>
        <begin position="309"/>
        <end position="351"/>
    </location>
</feature>
<dbReference type="Pfam" id="PF06203">
    <property type="entry name" value="CCT"/>
    <property type="match status" value="1"/>
</dbReference>
<dbReference type="InterPro" id="IPR049808">
    <property type="entry name" value="CONSTANS-like_Bbox1"/>
</dbReference>
<evidence type="ECO:0000256" key="3">
    <source>
        <dbReference type="ARBA" id="ARBA00022723"/>
    </source>
</evidence>
<reference evidence="11 12" key="1">
    <citation type="submission" date="2024-11" db="EMBL/GenBank/DDBJ databases">
        <title>Chromosome-level genome assembly of Eucalyptus globulus Labill. provides insights into its genome evolution.</title>
        <authorList>
            <person name="Li X."/>
        </authorList>
    </citation>
    <scope>NUCLEOTIDE SEQUENCE [LARGE SCALE GENOMIC DNA]</scope>
    <source>
        <strain evidence="11">CL2024</strain>
        <tissue evidence="11">Fresh tender leaves</tissue>
    </source>
</reference>
<keyword evidence="6 8" id="KW-0539">Nucleus</keyword>
<keyword evidence="3" id="KW-0479">Metal-binding</keyword>
<gene>
    <name evidence="11" type="ORF">ACJRO7_013357</name>
</gene>
<evidence type="ECO:0000256" key="6">
    <source>
        <dbReference type="ARBA" id="ARBA00023242"/>
    </source>
</evidence>
<evidence type="ECO:0000313" key="12">
    <source>
        <dbReference type="Proteomes" id="UP001634007"/>
    </source>
</evidence>
<evidence type="ECO:0000256" key="8">
    <source>
        <dbReference type="PROSITE-ProRule" id="PRU00357"/>
    </source>
</evidence>
<organism evidence="11 12">
    <name type="scientific">Eucalyptus globulus</name>
    <name type="common">Tasmanian blue gum</name>
    <dbReference type="NCBI Taxonomy" id="34317"/>
    <lineage>
        <taxon>Eukaryota</taxon>
        <taxon>Viridiplantae</taxon>
        <taxon>Streptophyta</taxon>
        <taxon>Embryophyta</taxon>
        <taxon>Tracheophyta</taxon>
        <taxon>Spermatophyta</taxon>
        <taxon>Magnoliopsida</taxon>
        <taxon>eudicotyledons</taxon>
        <taxon>Gunneridae</taxon>
        <taxon>Pentapetalae</taxon>
        <taxon>rosids</taxon>
        <taxon>malvids</taxon>
        <taxon>Myrtales</taxon>
        <taxon>Myrtaceae</taxon>
        <taxon>Myrtoideae</taxon>
        <taxon>Eucalypteae</taxon>
        <taxon>Eucalyptus</taxon>
    </lineage>
</organism>
<keyword evidence="4 7" id="KW-0863">Zinc-finger</keyword>
<dbReference type="AlphaFoldDB" id="A0ABD3L0H6"/>
<dbReference type="Pfam" id="PF00643">
    <property type="entry name" value="zf-B_box"/>
    <property type="match status" value="1"/>
</dbReference>
<keyword evidence="12" id="KW-1185">Reference proteome</keyword>
<dbReference type="PANTHER" id="PTHR31319">
    <property type="entry name" value="ZINC FINGER PROTEIN CONSTANS-LIKE 4"/>
    <property type="match status" value="1"/>
</dbReference>
<evidence type="ECO:0000313" key="11">
    <source>
        <dbReference type="EMBL" id="KAL3744089.1"/>
    </source>
</evidence>
<dbReference type="CDD" id="cd19821">
    <property type="entry name" value="Bbox1_BBX-like"/>
    <property type="match status" value="2"/>
</dbReference>
<dbReference type="SMART" id="SM00336">
    <property type="entry name" value="BBOX"/>
    <property type="match status" value="2"/>
</dbReference>
<dbReference type="PROSITE" id="PS50119">
    <property type="entry name" value="ZF_BBOX"/>
    <property type="match status" value="2"/>
</dbReference>
<keyword evidence="5" id="KW-0862">Zinc</keyword>
<accession>A0ABD3L0H6</accession>
<feature type="domain" description="B box-type" evidence="9">
    <location>
        <begin position="52"/>
        <end position="99"/>
    </location>
</feature>